<proteinExistence type="inferred from homology"/>
<keyword evidence="7 12" id="KW-0808">Transferase</keyword>
<gene>
    <name evidence="12" type="ORF">UR61_C0015G0003</name>
</gene>
<feature type="domain" description="Ribosomal RNA small subunit methyltransferase E methyltransferase" evidence="11">
    <location>
        <begin position="5"/>
        <end position="122"/>
    </location>
</feature>
<keyword evidence="6 12" id="KW-0489">Methyltransferase</keyword>
<dbReference type="CDD" id="cd18084">
    <property type="entry name" value="RsmE-like"/>
    <property type="match status" value="1"/>
</dbReference>
<dbReference type="GO" id="GO:0070042">
    <property type="term" value="F:rRNA (uridine-N3-)-methyltransferase activity"/>
    <property type="evidence" value="ECO:0007669"/>
    <property type="project" value="TreeGrafter"/>
</dbReference>
<dbReference type="GO" id="GO:0070475">
    <property type="term" value="P:rRNA base methylation"/>
    <property type="evidence" value="ECO:0007669"/>
    <property type="project" value="TreeGrafter"/>
</dbReference>
<dbReference type="AlphaFoldDB" id="A0A0G0BPU8"/>
<dbReference type="InterPro" id="IPR029026">
    <property type="entry name" value="tRNA_m1G_MTases_N"/>
</dbReference>
<accession>A0A0G0BPU8</accession>
<evidence type="ECO:0000256" key="3">
    <source>
        <dbReference type="ARBA" id="ARBA00012328"/>
    </source>
</evidence>
<keyword evidence="8" id="KW-0949">S-adenosyl-L-methionine</keyword>
<evidence type="ECO:0000313" key="13">
    <source>
        <dbReference type="Proteomes" id="UP000033866"/>
    </source>
</evidence>
<evidence type="ECO:0000313" key="12">
    <source>
        <dbReference type="EMBL" id="KKP65656.1"/>
    </source>
</evidence>
<comment type="function">
    <text evidence="9">Specifically methylates the N3 position of the uracil ring of uridine 1498 (m3U1498) in 16S rRNA. Acts on the fully assembled 30S ribosomal subunit.</text>
</comment>
<comment type="caution">
    <text evidence="12">The sequence shown here is derived from an EMBL/GenBank/DDBJ whole genome shotgun (WGS) entry which is preliminary data.</text>
</comment>
<organism evidence="12 13">
    <name type="scientific">candidate division WS6 bacterium GW2011_GWE1_34_7</name>
    <dbReference type="NCBI Taxonomy" id="1619093"/>
    <lineage>
        <taxon>Bacteria</taxon>
        <taxon>Candidatus Dojkabacteria</taxon>
    </lineage>
</organism>
<evidence type="ECO:0000256" key="10">
    <source>
        <dbReference type="ARBA" id="ARBA00047944"/>
    </source>
</evidence>
<dbReference type="Proteomes" id="UP000033866">
    <property type="component" value="Unassembled WGS sequence"/>
</dbReference>
<evidence type="ECO:0000259" key="11">
    <source>
        <dbReference type="Pfam" id="PF04452"/>
    </source>
</evidence>
<evidence type="ECO:0000256" key="8">
    <source>
        <dbReference type="ARBA" id="ARBA00022691"/>
    </source>
</evidence>
<dbReference type="EC" id="2.1.1.193" evidence="3"/>
<keyword evidence="5" id="KW-0698">rRNA processing</keyword>
<evidence type="ECO:0000256" key="6">
    <source>
        <dbReference type="ARBA" id="ARBA00022603"/>
    </source>
</evidence>
<evidence type="ECO:0000256" key="2">
    <source>
        <dbReference type="ARBA" id="ARBA00005528"/>
    </source>
</evidence>
<comment type="subcellular location">
    <subcellularLocation>
        <location evidence="1">Cytoplasm</location>
    </subcellularLocation>
</comment>
<keyword evidence="4" id="KW-0963">Cytoplasm</keyword>
<dbReference type="SUPFAM" id="SSF75217">
    <property type="entry name" value="alpha/beta knot"/>
    <property type="match status" value="1"/>
</dbReference>
<comment type="similarity">
    <text evidence="2">Belongs to the RNA methyltransferase RsmE family.</text>
</comment>
<protein>
    <recommendedName>
        <fullName evidence="3">16S rRNA (uracil(1498)-N(3))-methyltransferase</fullName>
        <ecNumber evidence="3">2.1.1.193</ecNumber>
    </recommendedName>
</protein>
<evidence type="ECO:0000256" key="5">
    <source>
        <dbReference type="ARBA" id="ARBA00022552"/>
    </source>
</evidence>
<evidence type="ECO:0000256" key="9">
    <source>
        <dbReference type="ARBA" id="ARBA00025699"/>
    </source>
</evidence>
<dbReference type="InterPro" id="IPR006700">
    <property type="entry name" value="RsmE"/>
</dbReference>
<dbReference type="EMBL" id="LBPV01000015">
    <property type="protein sequence ID" value="KKP65656.1"/>
    <property type="molecule type" value="Genomic_DNA"/>
</dbReference>
<comment type="catalytic activity">
    <reaction evidence="10">
        <text>uridine(1498) in 16S rRNA + S-adenosyl-L-methionine = N(3)-methyluridine(1498) in 16S rRNA + S-adenosyl-L-homocysteine + H(+)</text>
        <dbReference type="Rhea" id="RHEA:42920"/>
        <dbReference type="Rhea" id="RHEA-COMP:10283"/>
        <dbReference type="Rhea" id="RHEA-COMP:10284"/>
        <dbReference type="ChEBI" id="CHEBI:15378"/>
        <dbReference type="ChEBI" id="CHEBI:57856"/>
        <dbReference type="ChEBI" id="CHEBI:59789"/>
        <dbReference type="ChEBI" id="CHEBI:65315"/>
        <dbReference type="ChEBI" id="CHEBI:74502"/>
        <dbReference type="EC" id="2.1.1.193"/>
    </reaction>
</comment>
<dbReference type="PANTHER" id="PTHR30027:SF3">
    <property type="entry name" value="16S RRNA (URACIL(1498)-N(3))-METHYLTRANSFERASE"/>
    <property type="match status" value="1"/>
</dbReference>
<name>A0A0G0BPU8_9BACT</name>
<sequence length="129" mass="14687">MLNKNKANKEYGLWRKIVNDATEQSRNIKPTVIEKPVNLNSLGINNIENRICLATENVSSKRLNIYLEEIDIKKPFVIAIGPEKGWSSKDIEIFKKLDFKFVKLQGNILRTETAGLVIGSIIKYLKGEI</sequence>
<evidence type="ECO:0000256" key="1">
    <source>
        <dbReference type="ARBA" id="ARBA00004496"/>
    </source>
</evidence>
<dbReference type="NCBIfam" id="TIGR00046">
    <property type="entry name" value="RsmE family RNA methyltransferase"/>
    <property type="match status" value="1"/>
</dbReference>
<dbReference type="PANTHER" id="PTHR30027">
    <property type="entry name" value="RIBOSOMAL RNA SMALL SUBUNIT METHYLTRANSFERASE E"/>
    <property type="match status" value="1"/>
</dbReference>
<dbReference type="Pfam" id="PF04452">
    <property type="entry name" value="Methyltrans_RNA"/>
    <property type="match status" value="1"/>
</dbReference>
<dbReference type="InterPro" id="IPR046886">
    <property type="entry name" value="RsmE_MTase_dom"/>
</dbReference>
<reference evidence="12 13" key="1">
    <citation type="journal article" date="2015" name="Nature">
        <title>rRNA introns, odd ribosomes, and small enigmatic genomes across a large radiation of phyla.</title>
        <authorList>
            <person name="Brown C.T."/>
            <person name="Hug L.A."/>
            <person name="Thomas B.C."/>
            <person name="Sharon I."/>
            <person name="Castelle C.J."/>
            <person name="Singh A."/>
            <person name="Wilkins M.J."/>
            <person name="Williams K.H."/>
            <person name="Banfield J.F."/>
        </authorList>
    </citation>
    <scope>NUCLEOTIDE SEQUENCE [LARGE SCALE GENOMIC DNA]</scope>
</reference>
<evidence type="ECO:0000256" key="4">
    <source>
        <dbReference type="ARBA" id="ARBA00022490"/>
    </source>
</evidence>
<evidence type="ECO:0000256" key="7">
    <source>
        <dbReference type="ARBA" id="ARBA00022679"/>
    </source>
</evidence>
<dbReference type="InterPro" id="IPR029028">
    <property type="entry name" value="Alpha/beta_knot_MTases"/>
</dbReference>
<dbReference type="GO" id="GO:0005737">
    <property type="term" value="C:cytoplasm"/>
    <property type="evidence" value="ECO:0007669"/>
    <property type="project" value="UniProtKB-SubCell"/>
</dbReference>
<dbReference type="Gene3D" id="3.40.1280.10">
    <property type="match status" value="1"/>
</dbReference>